<dbReference type="GO" id="GO:0035869">
    <property type="term" value="C:ciliary transition zone"/>
    <property type="evidence" value="ECO:0007669"/>
    <property type="project" value="TreeGrafter"/>
</dbReference>
<evidence type="ECO:0000256" key="2">
    <source>
        <dbReference type="ARBA" id="ARBA00004300"/>
    </source>
</evidence>
<dbReference type="PANTHER" id="PTHR18879">
    <property type="entry name" value="CENTROSOMAL PROTEIN OF 290 KDA"/>
    <property type="match status" value="1"/>
</dbReference>
<evidence type="ECO:0000256" key="4">
    <source>
        <dbReference type="ARBA" id="ARBA00022794"/>
    </source>
</evidence>
<evidence type="ECO:0000256" key="9">
    <source>
        <dbReference type="SAM" id="MobiDB-lite"/>
    </source>
</evidence>
<dbReference type="EMBL" id="JAZDUA010000066">
    <property type="protein sequence ID" value="KAK7869945.1"/>
    <property type="molecule type" value="Genomic_DNA"/>
</dbReference>
<evidence type="ECO:0000256" key="1">
    <source>
        <dbReference type="ARBA" id="ARBA00004120"/>
    </source>
</evidence>
<evidence type="ECO:0000256" key="6">
    <source>
        <dbReference type="ARBA" id="ARBA00023212"/>
    </source>
</evidence>
<keyword evidence="6" id="KW-0206">Cytoskeleton</keyword>
<evidence type="ECO:0000256" key="3">
    <source>
        <dbReference type="ARBA" id="ARBA00022490"/>
    </source>
</evidence>
<keyword evidence="3" id="KW-0963">Cytoplasm</keyword>
<evidence type="ECO:0000256" key="5">
    <source>
        <dbReference type="ARBA" id="ARBA00023054"/>
    </source>
</evidence>
<accession>A0AAN9VXD7</accession>
<feature type="coiled-coil region" evidence="8">
    <location>
        <begin position="744"/>
        <end position="778"/>
    </location>
</feature>
<comment type="caution">
    <text evidence="10">The sequence shown here is derived from an EMBL/GenBank/DDBJ whole genome shotgun (WGS) entry which is preliminary data.</text>
</comment>
<feature type="coiled-coil region" evidence="8">
    <location>
        <begin position="198"/>
        <end position="424"/>
    </location>
</feature>
<dbReference type="InterPro" id="IPR026201">
    <property type="entry name" value="Cep290"/>
</dbReference>
<feature type="coiled-coil region" evidence="8">
    <location>
        <begin position="94"/>
        <end position="156"/>
    </location>
</feature>
<keyword evidence="11" id="KW-1185">Reference proteome</keyword>
<dbReference type="GO" id="GO:0034451">
    <property type="term" value="C:centriolar satellite"/>
    <property type="evidence" value="ECO:0007669"/>
    <property type="project" value="TreeGrafter"/>
</dbReference>
<proteinExistence type="predicted"/>
<keyword evidence="7" id="KW-0966">Cell projection</keyword>
<dbReference type="GO" id="GO:1905349">
    <property type="term" value="P:ciliary transition zone assembly"/>
    <property type="evidence" value="ECO:0007669"/>
    <property type="project" value="TreeGrafter"/>
</dbReference>
<evidence type="ECO:0000256" key="8">
    <source>
        <dbReference type="SAM" id="Coils"/>
    </source>
</evidence>
<evidence type="ECO:0000256" key="7">
    <source>
        <dbReference type="ARBA" id="ARBA00023273"/>
    </source>
</evidence>
<feature type="compositionally biased region" description="Acidic residues" evidence="9">
    <location>
        <begin position="495"/>
        <end position="505"/>
    </location>
</feature>
<dbReference type="Proteomes" id="UP001378592">
    <property type="component" value="Unassembled WGS sequence"/>
</dbReference>
<reference evidence="10 11" key="1">
    <citation type="submission" date="2024-03" db="EMBL/GenBank/DDBJ databases">
        <title>The genome assembly and annotation of the cricket Gryllus longicercus Weissman &amp; Gray.</title>
        <authorList>
            <person name="Szrajer S."/>
            <person name="Gray D."/>
            <person name="Ylla G."/>
        </authorList>
    </citation>
    <scope>NUCLEOTIDE SEQUENCE [LARGE SCALE GENOMIC DNA]</scope>
    <source>
        <strain evidence="10">DAG 2021-001</strain>
        <tissue evidence="10">Whole body minus gut</tissue>
    </source>
</reference>
<sequence length="824" mass="92663">MGEIDLNKLRSFSPDNLSDDDINYLFKIFNEYDARYDIRASDLKLLFNLALEVLKFKGEEATFYEIENRKLSAALTTKDFQHENNLTHGDDPNLEDLRQQLLHCEVQVDQLTSQLKSSEKELVIERRETEKLMSKIAILERENLELKREITSVREEASEHSALSEAAHESEVTLEKHQELITSLGQKNKHITQLLSDIEVVEKENLILREKLATVQSELSVATNHLIELSGELTSVKCSCQEKEEKLVNLEQQNLGLKNQVQEMVAQKMLRDSQLDEFTESIDNRIKEWKGILEKKDAEIEELQIRLTEISSKTANSYNVVEPNQIIVLSETLRKREDQIETLQKQLTQATKEINDSAALIEKLKQSKPNCNVNMNVERGSKDEVDLSSLTKLKAQLQLAEDKIQLLDGRLKDAEEDAKVKAEEACEALVQLREYEAGEYGLAEAVAELKAARAQCRVREADALTATRAASRLHARAARLRTRLTHLRKKLNLPPEEEGEDEEGGSEGGEAPSDSEGKEHAALVQREARLEDENVQLKLENRKLHQHIKEINQKVTDMSVKSTEQNNQVIPLNENILRKDASVEAREGSCELVPAAPPVEEGDGAAGELAAAFIGENEALRKGMHEILDSIRNQDGCSDVQVQSESLERLLEALDARHVSGWYHPAMRLQAQLAALHGSNGALRDQLRTARLGERAARDECEQLKAKIEQLESNNTQDPTDMKNAIYNAMPVPVDADASSAVIIEKLNYHLLEVLNENAQAEEQSARQEQRWQQLSAKYAALRHEVGLLLLERAAAAAEWRRDLRLLGGAAVRALALLAPAHAP</sequence>
<comment type="subcellular location">
    <subcellularLocation>
        <location evidence="1">Cytoplasm</location>
        <location evidence="1">Cytoskeleton</location>
        <location evidence="1">Cilium basal body</location>
    </subcellularLocation>
    <subcellularLocation>
        <location evidence="2">Cytoplasm</location>
        <location evidence="2">Cytoskeleton</location>
        <location evidence="2">Microtubule organizing center</location>
        <location evidence="2">Centrosome</location>
    </subcellularLocation>
</comment>
<gene>
    <name evidence="10" type="ORF">R5R35_013722</name>
</gene>
<evidence type="ECO:0000313" key="10">
    <source>
        <dbReference type="EMBL" id="KAK7869945.1"/>
    </source>
</evidence>
<evidence type="ECO:0000313" key="11">
    <source>
        <dbReference type="Proteomes" id="UP001378592"/>
    </source>
</evidence>
<dbReference type="AlphaFoldDB" id="A0AAN9VXD7"/>
<dbReference type="GO" id="GO:0097711">
    <property type="term" value="P:ciliary basal body-plasma membrane docking"/>
    <property type="evidence" value="ECO:0007669"/>
    <property type="project" value="TreeGrafter"/>
</dbReference>
<dbReference type="GO" id="GO:1905515">
    <property type="term" value="P:non-motile cilium assembly"/>
    <property type="evidence" value="ECO:0007669"/>
    <property type="project" value="TreeGrafter"/>
</dbReference>
<feature type="region of interest" description="Disordered" evidence="9">
    <location>
        <begin position="486"/>
        <end position="521"/>
    </location>
</feature>
<keyword evidence="4" id="KW-0970">Cilium biogenesis/degradation</keyword>
<name>A0AAN9VXD7_9ORTH</name>
<protein>
    <submittedName>
        <fullName evidence="10">Uncharacterized protein</fullName>
    </submittedName>
</protein>
<dbReference type="PANTHER" id="PTHR18879:SF20">
    <property type="entry name" value="CENTROSOMAL PROTEIN OF 290 KDA"/>
    <property type="match status" value="1"/>
</dbReference>
<organism evidence="10 11">
    <name type="scientific">Gryllus longicercus</name>
    <dbReference type="NCBI Taxonomy" id="2509291"/>
    <lineage>
        <taxon>Eukaryota</taxon>
        <taxon>Metazoa</taxon>
        <taxon>Ecdysozoa</taxon>
        <taxon>Arthropoda</taxon>
        <taxon>Hexapoda</taxon>
        <taxon>Insecta</taxon>
        <taxon>Pterygota</taxon>
        <taxon>Neoptera</taxon>
        <taxon>Polyneoptera</taxon>
        <taxon>Orthoptera</taxon>
        <taxon>Ensifera</taxon>
        <taxon>Gryllidea</taxon>
        <taxon>Grylloidea</taxon>
        <taxon>Gryllidae</taxon>
        <taxon>Gryllinae</taxon>
        <taxon>Gryllus</taxon>
    </lineage>
</organism>
<keyword evidence="5 8" id="KW-0175">Coiled coil</keyword>